<proteinExistence type="predicted"/>
<dbReference type="OrthoDB" id="9800417at2"/>
<evidence type="ECO:0000256" key="1">
    <source>
        <dbReference type="SAM" id="SignalP"/>
    </source>
</evidence>
<name>A0A556QPG8_9BACT</name>
<feature type="chain" id="PRO_5022112057" description="PEP-CTERM sorting domain-containing protein" evidence="1">
    <location>
        <begin position="23"/>
        <end position="260"/>
    </location>
</feature>
<feature type="signal peptide" evidence="1">
    <location>
        <begin position="1"/>
        <end position="22"/>
    </location>
</feature>
<dbReference type="Proteomes" id="UP000315648">
    <property type="component" value="Unassembled WGS sequence"/>
</dbReference>
<reference evidence="2 3" key="1">
    <citation type="submission" date="2019-07" db="EMBL/GenBank/DDBJ databases">
        <title>Description of 53C-WASEF.</title>
        <authorList>
            <person name="Pitt A."/>
            <person name="Hahn M.W."/>
        </authorList>
    </citation>
    <scope>NUCLEOTIDE SEQUENCE [LARGE SCALE GENOMIC DNA]</scope>
    <source>
        <strain evidence="2 3">53C-WASEF</strain>
    </source>
</reference>
<sequence>MKLQQLLLATAAMIGGALSCTAQTNLISNGTFETWSSGVPTNWNTNISSNLYQNTGLGSGTSAVAQGTADLRQLTSAAAKDFNLSFDFTVNQGAPSAFSQSFIINLYQTTDLVSSGTAWISLRIQTNNASNQPFSLSANTGSGWQSLTGAIFTASVLNSGNTTFSSVSKYQLNIAFDDASNTYSIGYGAAGGSLTTLSSLAYFRNATTHDGLKGLQLYSNDGGFAVDNVVATAIPEPSTYALAASACAMIAVMGRRRRQV</sequence>
<gene>
    <name evidence="2" type="ORF">FPL22_04385</name>
</gene>
<keyword evidence="1" id="KW-0732">Signal</keyword>
<dbReference type="AlphaFoldDB" id="A0A556QPG8"/>
<evidence type="ECO:0008006" key="4">
    <source>
        <dbReference type="Google" id="ProtNLM"/>
    </source>
</evidence>
<organism evidence="2 3">
    <name type="scientific">Rariglobus hedericola</name>
    <dbReference type="NCBI Taxonomy" id="2597822"/>
    <lineage>
        <taxon>Bacteria</taxon>
        <taxon>Pseudomonadati</taxon>
        <taxon>Verrucomicrobiota</taxon>
        <taxon>Opitutia</taxon>
        <taxon>Opitutales</taxon>
        <taxon>Opitutaceae</taxon>
        <taxon>Rariglobus</taxon>
    </lineage>
</organism>
<evidence type="ECO:0000313" key="2">
    <source>
        <dbReference type="EMBL" id="TSJ78543.1"/>
    </source>
</evidence>
<accession>A0A556QPG8</accession>
<dbReference type="PROSITE" id="PS51257">
    <property type="entry name" value="PROKAR_LIPOPROTEIN"/>
    <property type="match status" value="1"/>
</dbReference>
<comment type="caution">
    <text evidence="2">The sequence shown here is derived from an EMBL/GenBank/DDBJ whole genome shotgun (WGS) entry which is preliminary data.</text>
</comment>
<dbReference type="EMBL" id="VMBG01000001">
    <property type="protein sequence ID" value="TSJ78543.1"/>
    <property type="molecule type" value="Genomic_DNA"/>
</dbReference>
<dbReference type="RefSeq" id="WP_144228884.1">
    <property type="nucleotide sequence ID" value="NZ_CBCRVV010000022.1"/>
</dbReference>
<keyword evidence="3" id="KW-1185">Reference proteome</keyword>
<protein>
    <recommendedName>
        <fullName evidence="4">PEP-CTERM sorting domain-containing protein</fullName>
    </recommendedName>
</protein>
<evidence type="ECO:0000313" key="3">
    <source>
        <dbReference type="Proteomes" id="UP000315648"/>
    </source>
</evidence>